<dbReference type="STRING" id="947013.SAMN04488109_6896"/>
<dbReference type="EMBL" id="FQWQ01000009">
    <property type="protein sequence ID" value="SHI03659.1"/>
    <property type="molecule type" value="Genomic_DNA"/>
</dbReference>
<dbReference type="GO" id="GO:0003676">
    <property type="term" value="F:nucleic acid binding"/>
    <property type="evidence" value="ECO:0007669"/>
    <property type="project" value="InterPro"/>
</dbReference>
<dbReference type="InterPro" id="IPR012337">
    <property type="entry name" value="RNaseH-like_sf"/>
</dbReference>
<gene>
    <name evidence="3" type="ORF">SAMN04488109_6896</name>
</gene>
<dbReference type="PANTHER" id="PTHR35004:SF8">
    <property type="entry name" value="TRANSPOSASE RV3428C-RELATED"/>
    <property type="match status" value="1"/>
</dbReference>
<name>A0A1M5XVB1_9BACT</name>
<evidence type="ECO:0000313" key="4">
    <source>
        <dbReference type="Proteomes" id="UP000184212"/>
    </source>
</evidence>
<dbReference type="PROSITE" id="PS50994">
    <property type="entry name" value="INTEGRASE"/>
    <property type="match status" value="1"/>
</dbReference>
<dbReference type="InterPro" id="IPR054353">
    <property type="entry name" value="IstA-like_C"/>
</dbReference>
<sequence length="527" mass="60983">MGYLSLTKINLHMANNPIHMSKLRQVIKLHCQGQSKLQISATTSLSRNTVKKYIRVFSGLKTTWEQINQLPDKELDELFCKEPEAIVDDRLVPLHEFLKQQEKRLRQRGVTLLRLWDEYHGQYPEGFSRTSFYHHYNLWKKRVHPSMHMAHKPGDKMFVDYTGEKLQVVDPDSGEVKTMEVFVSILGASQLTYVEAVESQRVEDFISCCENALHYFGGAPNAIVPDNLKSAVIKSNRYEPKLNENFEAFAEYYGMAVLPARAYKPKDKALVEGAVKITYIRIFASLPDKLATSLEELNTRISALLAVHNRTAFKGRNYSRQEQFDEMERAALQPLPEKRFELRSSSVATVMKNGHVCLSVDKHYYSVPYGYISKKVRMLYSKSKVEIFYKYERIAVHERVRSAHNYTTDPTHMATQHQVLAEWNPDYFLSQARSIGNDVEYYIAQVLNKKPHPEQAYKSCQGILSFGKRVGHQRLIKACQRAHAYGLYGFRAIDDILTRGLDLVDLEEDRQLPMPKHENIRGKNYYQ</sequence>
<comment type="similarity">
    <text evidence="1">Belongs to the transposase IS21/IS408/IS1162 family.</text>
</comment>
<dbReference type="AlphaFoldDB" id="A0A1M5XVB1"/>
<dbReference type="InterPro" id="IPR036397">
    <property type="entry name" value="RNaseH_sf"/>
</dbReference>
<dbReference type="InterPro" id="IPR001584">
    <property type="entry name" value="Integrase_cat-core"/>
</dbReference>
<evidence type="ECO:0000259" key="2">
    <source>
        <dbReference type="PROSITE" id="PS50994"/>
    </source>
</evidence>
<dbReference type="PANTHER" id="PTHR35004">
    <property type="entry name" value="TRANSPOSASE RV3428C-RELATED"/>
    <property type="match status" value="1"/>
</dbReference>
<protein>
    <submittedName>
        <fullName evidence="3">Transposase</fullName>
    </submittedName>
</protein>
<dbReference type="GO" id="GO:0015074">
    <property type="term" value="P:DNA integration"/>
    <property type="evidence" value="ECO:0007669"/>
    <property type="project" value="InterPro"/>
</dbReference>
<dbReference type="NCBIfam" id="NF033546">
    <property type="entry name" value="transpos_IS21"/>
    <property type="match status" value="1"/>
</dbReference>
<dbReference type="Gene3D" id="3.30.420.10">
    <property type="entry name" value="Ribonuclease H-like superfamily/Ribonuclease H"/>
    <property type="match status" value="1"/>
</dbReference>
<dbReference type="SUPFAM" id="SSF53098">
    <property type="entry name" value="Ribonuclease H-like"/>
    <property type="match status" value="1"/>
</dbReference>
<evidence type="ECO:0000313" key="3">
    <source>
        <dbReference type="EMBL" id="SHI03659.1"/>
    </source>
</evidence>
<keyword evidence="4" id="KW-1185">Reference proteome</keyword>
<dbReference type="Pfam" id="PF22483">
    <property type="entry name" value="Mu-transpos_C_2"/>
    <property type="match status" value="1"/>
</dbReference>
<dbReference type="Proteomes" id="UP000184212">
    <property type="component" value="Unassembled WGS sequence"/>
</dbReference>
<evidence type="ECO:0000256" key="1">
    <source>
        <dbReference type="ARBA" id="ARBA00009277"/>
    </source>
</evidence>
<accession>A0A1M5XVB1</accession>
<feature type="domain" description="Integrase catalytic" evidence="2">
    <location>
        <begin position="149"/>
        <end position="344"/>
    </location>
</feature>
<proteinExistence type="inferred from homology"/>
<reference evidence="3 4" key="1">
    <citation type="submission" date="2016-11" db="EMBL/GenBank/DDBJ databases">
        <authorList>
            <person name="Jaros S."/>
            <person name="Januszkiewicz K."/>
            <person name="Wedrychowicz H."/>
        </authorList>
    </citation>
    <scope>NUCLEOTIDE SEQUENCE [LARGE SCALE GENOMIC DNA]</scope>
    <source>
        <strain evidence="3 4">DSM 24574</strain>
    </source>
</reference>
<organism evidence="3 4">
    <name type="scientific">Chryseolinea serpens</name>
    <dbReference type="NCBI Taxonomy" id="947013"/>
    <lineage>
        <taxon>Bacteria</taxon>
        <taxon>Pseudomonadati</taxon>
        <taxon>Bacteroidota</taxon>
        <taxon>Cytophagia</taxon>
        <taxon>Cytophagales</taxon>
        <taxon>Fulvivirgaceae</taxon>
        <taxon>Chryseolinea</taxon>
    </lineage>
</organism>